<dbReference type="InterPro" id="IPR030890">
    <property type="entry name" value="LP_HExxH_w_TonB"/>
</dbReference>
<reference evidence="2 3" key="1">
    <citation type="submission" date="2016-11" db="EMBL/GenBank/DDBJ databases">
        <authorList>
            <person name="Jaros S."/>
            <person name="Januszkiewicz K."/>
            <person name="Wedrychowicz H."/>
        </authorList>
    </citation>
    <scope>NUCLEOTIDE SEQUENCE [LARGE SCALE GENOMIC DNA]</scope>
    <source>
        <strain evidence="2 3">DSM 24574</strain>
    </source>
</reference>
<proteinExistence type="predicted"/>
<feature type="signal peptide" evidence="1">
    <location>
        <begin position="1"/>
        <end position="19"/>
    </location>
</feature>
<dbReference type="EMBL" id="FQWQ01000003">
    <property type="protein sequence ID" value="SHH53416.1"/>
    <property type="molecule type" value="Genomic_DNA"/>
</dbReference>
<accession>A0A1M5TS34</accession>
<keyword evidence="2" id="KW-0378">Hydrolase</keyword>
<dbReference type="AlphaFoldDB" id="A0A1M5TS34"/>
<dbReference type="STRING" id="947013.SAMN04488109_4236"/>
<organism evidence="2 3">
    <name type="scientific">Chryseolinea serpens</name>
    <dbReference type="NCBI Taxonomy" id="947013"/>
    <lineage>
        <taxon>Bacteria</taxon>
        <taxon>Pseudomonadati</taxon>
        <taxon>Bacteroidota</taxon>
        <taxon>Cytophagia</taxon>
        <taxon>Cytophagales</taxon>
        <taxon>Fulvivirgaceae</taxon>
        <taxon>Chryseolinea</taxon>
    </lineage>
</organism>
<evidence type="ECO:0000313" key="3">
    <source>
        <dbReference type="Proteomes" id="UP000184212"/>
    </source>
</evidence>
<evidence type="ECO:0000313" key="2">
    <source>
        <dbReference type="EMBL" id="SHH53416.1"/>
    </source>
</evidence>
<sequence length="451" mass="50564">MKNILTALLVILVTVTACHDPYNDNASPGNEYTGGPQTKTALDNWLYEKFTLPYNIEVKYRQDASELDLYKTLVPPDADKVQSMMEVVRSVWIDTYTSVAGDAFIKQYCPKQFVLVGSANYNFDGTITLGTAEGGRKVVLYVVNDFQKTDRYAVTEMAHVIEHEFTHILNQKISYPAELKAISAGKYTANWNTVSVSDARLAGFITNYAMSSPDEDIAEMVSMMLVLGREGYERMLSCETTADSYETIRKKEKLIVDYLQKAFSIDFYALQTKVQEAIAAVAPPGNGGGGSVPDPLLDIWGWAKTYTTFNVDLMTTPESQVLVSSYVIDNNTLHAKGLALDYNFKITFTDTNMAMLTLYYYNINSETREYKEANFVFRVVDPSGDGTVQFFYLSSDANADYLVNDVGARQLFTYFQGIFYPNWLEMCSGVYYPGLFPVDSPNDYCLGVLSN</sequence>
<protein>
    <submittedName>
        <fullName evidence="2">Substrate import-associated zinc metallohydrolase lipoprotein</fullName>
    </submittedName>
</protein>
<keyword evidence="3" id="KW-1185">Reference proteome</keyword>
<keyword evidence="2" id="KW-0449">Lipoprotein</keyword>
<name>A0A1M5TS34_9BACT</name>
<dbReference type="OrthoDB" id="1113652at2"/>
<dbReference type="RefSeq" id="WP_084138362.1">
    <property type="nucleotide sequence ID" value="NZ_FQWQ01000003.1"/>
</dbReference>
<dbReference type="Proteomes" id="UP000184212">
    <property type="component" value="Unassembled WGS sequence"/>
</dbReference>
<dbReference type="Pfam" id="PF15890">
    <property type="entry name" value="Peptidase_Mx1"/>
    <property type="match status" value="1"/>
</dbReference>
<dbReference type="PROSITE" id="PS51257">
    <property type="entry name" value="PROKAR_LIPOPROTEIN"/>
    <property type="match status" value="1"/>
</dbReference>
<keyword evidence="1" id="KW-0732">Signal</keyword>
<dbReference type="Gene3D" id="3.40.390.70">
    <property type="match status" value="1"/>
</dbReference>
<evidence type="ECO:0000256" key="1">
    <source>
        <dbReference type="SAM" id="SignalP"/>
    </source>
</evidence>
<gene>
    <name evidence="2" type="ORF">SAMN04488109_4236</name>
</gene>
<feature type="chain" id="PRO_5012341527" evidence="1">
    <location>
        <begin position="20"/>
        <end position="451"/>
    </location>
</feature>
<dbReference type="NCBIfam" id="TIGR04549">
    <property type="entry name" value="LP_HExxH_w_tonB"/>
    <property type="match status" value="1"/>
</dbReference>
<dbReference type="GO" id="GO:0016787">
    <property type="term" value="F:hydrolase activity"/>
    <property type="evidence" value="ECO:0007669"/>
    <property type="project" value="UniProtKB-KW"/>
</dbReference>